<feature type="coiled-coil region" evidence="3">
    <location>
        <begin position="374"/>
        <end position="404"/>
    </location>
</feature>
<dbReference type="SMART" id="SM00119">
    <property type="entry name" value="HECTc"/>
    <property type="match status" value="1"/>
</dbReference>
<dbReference type="Gene3D" id="3.30.2410.10">
    <property type="entry name" value="Hect, E3 ligase catalytic domain"/>
    <property type="match status" value="1"/>
</dbReference>
<accession>A0A9W7EVN8</accession>
<dbReference type="InterPro" id="IPR003877">
    <property type="entry name" value="SPRY_dom"/>
</dbReference>
<dbReference type="Gene3D" id="3.90.1750.10">
    <property type="entry name" value="Hect, E3 ligase catalytic domains"/>
    <property type="match status" value="1"/>
</dbReference>
<dbReference type="Gene3D" id="3.30.2160.10">
    <property type="entry name" value="Hect, E3 ligase catalytic domain"/>
    <property type="match status" value="1"/>
</dbReference>
<evidence type="ECO:0000259" key="6">
    <source>
        <dbReference type="PROSITE" id="PS50853"/>
    </source>
</evidence>
<evidence type="ECO:0000259" key="5">
    <source>
        <dbReference type="PROSITE" id="PS50237"/>
    </source>
</evidence>
<comment type="caution">
    <text evidence="7">The sequence shown here is derived from an EMBL/GenBank/DDBJ whole genome shotgun (WGS) entry which is preliminary data.</text>
</comment>
<reference evidence="8" key="1">
    <citation type="journal article" date="2023" name="Commun. Biol.">
        <title>Genome analysis of Parmales, the sister group of diatoms, reveals the evolutionary specialization of diatoms from phago-mixotrophs to photoautotrophs.</title>
        <authorList>
            <person name="Ban H."/>
            <person name="Sato S."/>
            <person name="Yoshikawa S."/>
            <person name="Yamada K."/>
            <person name="Nakamura Y."/>
            <person name="Ichinomiya M."/>
            <person name="Sato N."/>
            <person name="Blanc-Mathieu R."/>
            <person name="Endo H."/>
            <person name="Kuwata A."/>
            <person name="Ogata H."/>
        </authorList>
    </citation>
    <scope>NUCLEOTIDE SEQUENCE [LARGE SCALE GENOMIC DNA]</scope>
</reference>
<dbReference type="SUPFAM" id="SSF56204">
    <property type="entry name" value="Hect, E3 ligase catalytic domain"/>
    <property type="match status" value="1"/>
</dbReference>
<dbReference type="Pfam" id="PF00622">
    <property type="entry name" value="SPRY"/>
    <property type="match status" value="1"/>
</dbReference>
<dbReference type="InterPro" id="IPR001870">
    <property type="entry name" value="B30.2/SPRY"/>
</dbReference>
<dbReference type="GO" id="GO:0004842">
    <property type="term" value="F:ubiquitin-protein transferase activity"/>
    <property type="evidence" value="ECO:0007669"/>
    <property type="project" value="InterPro"/>
</dbReference>
<gene>
    <name evidence="7" type="ORF">TL16_g12175</name>
</gene>
<feature type="active site" description="Glycyl thioester intermediate" evidence="2">
    <location>
        <position position="916"/>
    </location>
</feature>
<evidence type="ECO:0000259" key="4">
    <source>
        <dbReference type="PROSITE" id="PS50188"/>
    </source>
</evidence>
<dbReference type="InterPro" id="IPR003961">
    <property type="entry name" value="FN3_dom"/>
</dbReference>
<dbReference type="InterPro" id="IPR013320">
    <property type="entry name" value="ConA-like_dom_sf"/>
</dbReference>
<dbReference type="Proteomes" id="UP001162640">
    <property type="component" value="Unassembled WGS sequence"/>
</dbReference>
<proteinExistence type="predicted"/>
<dbReference type="PROSITE" id="PS50188">
    <property type="entry name" value="B302_SPRY"/>
    <property type="match status" value="1"/>
</dbReference>
<evidence type="ECO:0000313" key="8">
    <source>
        <dbReference type="Proteomes" id="UP001162640"/>
    </source>
</evidence>
<evidence type="ECO:0000256" key="2">
    <source>
        <dbReference type="PROSITE-ProRule" id="PRU00104"/>
    </source>
</evidence>
<name>A0A9W7EVN8_9STRA</name>
<dbReference type="PANTHER" id="PTHR46654">
    <property type="entry name" value="E3 UBIQUITIN-PROTEIN LIGASE HECTD3"/>
    <property type="match status" value="1"/>
</dbReference>
<feature type="domain" description="Fibronectin type-III" evidence="6">
    <location>
        <begin position="1"/>
        <end position="65"/>
    </location>
</feature>
<dbReference type="PROSITE" id="PS50853">
    <property type="entry name" value="FN3"/>
    <property type="match status" value="1"/>
</dbReference>
<keyword evidence="3" id="KW-0175">Coiled coil</keyword>
<dbReference type="CDD" id="cd11709">
    <property type="entry name" value="SPRY"/>
    <property type="match status" value="1"/>
</dbReference>
<feature type="domain" description="B30.2/SPRY" evidence="4">
    <location>
        <begin position="47"/>
        <end position="230"/>
    </location>
</feature>
<dbReference type="AlphaFoldDB" id="A0A9W7EVN8"/>
<evidence type="ECO:0000313" key="7">
    <source>
        <dbReference type="EMBL" id="GMH91865.1"/>
    </source>
</evidence>
<protein>
    <submittedName>
        <fullName evidence="7">Uncharacterized protein</fullName>
    </submittedName>
</protein>
<dbReference type="Pfam" id="PF00632">
    <property type="entry name" value="HECT"/>
    <property type="match status" value="1"/>
</dbReference>
<dbReference type="PROSITE" id="PS50237">
    <property type="entry name" value="HECT"/>
    <property type="match status" value="1"/>
</dbReference>
<dbReference type="InterPro" id="IPR000569">
    <property type="entry name" value="HECT_dom"/>
</dbReference>
<dbReference type="Gene3D" id="2.60.120.920">
    <property type="match status" value="1"/>
</dbReference>
<organism evidence="7 8">
    <name type="scientific">Triparma laevis f. inornata</name>
    <dbReference type="NCBI Taxonomy" id="1714386"/>
    <lineage>
        <taxon>Eukaryota</taxon>
        <taxon>Sar</taxon>
        <taxon>Stramenopiles</taxon>
        <taxon>Ochrophyta</taxon>
        <taxon>Bolidophyceae</taxon>
        <taxon>Parmales</taxon>
        <taxon>Triparmaceae</taxon>
        <taxon>Triparma</taxon>
    </lineage>
</organism>
<keyword evidence="1 2" id="KW-0833">Ubl conjugation pathway</keyword>
<dbReference type="SMART" id="SM00449">
    <property type="entry name" value="SPRY"/>
    <property type="match status" value="1"/>
</dbReference>
<evidence type="ECO:0000256" key="1">
    <source>
        <dbReference type="ARBA" id="ARBA00022786"/>
    </source>
</evidence>
<dbReference type="PANTHER" id="PTHR46654:SF1">
    <property type="entry name" value="E3 UBIQUITIN-PROTEIN LIGASE HECTD3"/>
    <property type="match status" value="1"/>
</dbReference>
<dbReference type="SUPFAM" id="SSF49899">
    <property type="entry name" value="Concanavalin A-like lectins/glucanases"/>
    <property type="match status" value="1"/>
</dbReference>
<feature type="domain" description="HECT" evidence="5">
    <location>
        <begin position="561"/>
        <end position="952"/>
    </location>
</feature>
<dbReference type="InterPro" id="IPR035983">
    <property type="entry name" value="Hect_E3_ubiquitin_ligase"/>
</dbReference>
<dbReference type="InterPro" id="IPR043136">
    <property type="entry name" value="B30.2/SPRY_sf"/>
</dbReference>
<evidence type="ECO:0000256" key="3">
    <source>
        <dbReference type="SAM" id="Coils"/>
    </source>
</evidence>
<dbReference type="InterPro" id="IPR042469">
    <property type="entry name" value="HECTD3"/>
</dbReference>
<sequence length="994" mass="109065">MSTNTSLDPEMPLNYTNIYSGPSSSCVVENLLPGRTYVVRARCRDPGRARVGEWCECASETSSPGVAFTFDRASVGPSIFVSTDGLSASFGGNESWSTVLGSTPFVSGVNSWKIRIDSSQTSYLFIGLATKQADTSSFLGGDEFGWGYIGDRALYHKRAKQKVYGEKFSQGDEIGVTLDMDKGTLSFSRNDEDLGVAFTGLAGELYPAVAFYNQSQRVSLVRTSFDCPKVGTVIEGSPASSDVGDVSKVSKILGSMAGRHSIEGALMDRIYSSYSRWRVGHSTRFTTLCNFELTFNCSPKELGKFGVKKGDKVKTARGPASVVGVSNGCLWVHVEGEQGCRFVDGNVKPTVVEGGGEVGELGVGLGNIGGSLELLAALDEDEAKEKAKEKAEEKKKKEHEEKMAVVAGEMKAKAGTYEDFVKLADSQWWKPSVDGLICSAVNRFVDRYEVSPWNLTPEKLMKAVQPTRAEINRVAGREIKDEMICARYAVIMELNTLLAKKAEDEYDYPEDLPQVSLNRPKAVAGRKLPNPFARISLSLFGQLFDELHFIEPAQLRIGYTHPMDDGQERTFKVKFDGEGVDDYGGPYREIFGQVAGELQALESDVAFERGKGRKADLGEEVRSVLPLLTPSRNWRATGGGTGIDQDALGGEVMRAVVDQNGFFVPAPSLRSHVYMEMFSFIGQLIGMALRSRITTKFRFPPIVWKALVGEAVEVGDVRDYDEAVYAIVAQVSSLAKEGKVDDFENAVGDLKFVATLSDGVEVELGAGGTDRSVTLENCAEYVERLIECKLHESDKALSAMRDGLGTVLPATILPFLGSSELELLVCGKEGVDIDLLEANTEYDDDVDPQSEHIRSFWRVLRSFDDEDRSRFLRFVWARERLPNSGGEFHQRFKIQAAVGDGPRDNPNKFLPKAHTCFFSLNLPKYSDDEVMRDKITYAIYNCIEMDADFKLAESENSSWGDEVQLDGGIGGIGGGVGSVGDMVFDYQAVERVWE</sequence>
<dbReference type="EMBL" id="BLQM01000481">
    <property type="protein sequence ID" value="GMH91865.1"/>
    <property type="molecule type" value="Genomic_DNA"/>
</dbReference>